<name>A0A8J5S183_ZIZPA</name>
<evidence type="ECO:0000313" key="2">
    <source>
        <dbReference type="EMBL" id="KAG8049509.1"/>
    </source>
</evidence>
<organism evidence="2 3">
    <name type="scientific">Zizania palustris</name>
    <name type="common">Northern wild rice</name>
    <dbReference type="NCBI Taxonomy" id="103762"/>
    <lineage>
        <taxon>Eukaryota</taxon>
        <taxon>Viridiplantae</taxon>
        <taxon>Streptophyta</taxon>
        <taxon>Embryophyta</taxon>
        <taxon>Tracheophyta</taxon>
        <taxon>Spermatophyta</taxon>
        <taxon>Magnoliopsida</taxon>
        <taxon>Liliopsida</taxon>
        <taxon>Poales</taxon>
        <taxon>Poaceae</taxon>
        <taxon>BOP clade</taxon>
        <taxon>Oryzoideae</taxon>
        <taxon>Oryzeae</taxon>
        <taxon>Zizaniinae</taxon>
        <taxon>Zizania</taxon>
    </lineage>
</organism>
<protein>
    <submittedName>
        <fullName evidence="2">Uncharacterized protein</fullName>
    </submittedName>
</protein>
<keyword evidence="3" id="KW-1185">Reference proteome</keyword>
<sequence length="235" mass="24756">MYHCCIALASRVSQVPNKLRNHQVLTNYNNTSTKLTNCYEITINRRSDAHRAPPWLPLLCRLQAGRWRLRRCVLRPAVPAVRPPGSGLQAFRLRRSAAAGGAASHLATSWLPAGLPPPPSALRRFAAAGGAPQLLPGACSPQASPSRLPGSRLGGSPRPAPALPSPAPASGAPPHGPSPSPLPPPPRPQSPLPGRRLVAPPLAAVRTQAAGRRPQQCRRAAVGSGEKMLTQLGFL</sequence>
<dbReference type="Proteomes" id="UP000729402">
    <property type="component" value="Unassembled WGS sequence"/>
</dbReference>
<evidence type="ECO:0000313" key="3">
    <source>
        <dbReference type="Proteomes" id="UP000729402"/>
    </source>
</evidence>
<reference evidence="2" key="1">
    <citation type="journal article" date="2021" name="bioRxiv">
        <title>Whole Genome Assembly and Annotation of Northern Wild Rice, Zizania palustris L., Supports a Whole Genome Duplication in the Zizania Genus.</title>
        <authorList>
            <person name="Haas M."/>
            <person name="Kono T."/>
            <person name="Macchietto M."/>
            <person name="Millas R."/>
            <person name="McGilp L."/>
            <person name="Shao M."/>
            <person name="Duquette J."/>
            <person name="Hirsch C.N."/>
            <person name="Kimball J."/>
        </authorList>
    </citation>
    <scope>NUCLEOTIDE SEQUENCE</scope>
    <source>
        <tissue evidence="2">Fresh leaf tissue</tissue>
    </source>
</reference>
<reference evidence="2" key="2">
    <citation type="submission" date="2021-02" db="EMBL/GenBank/DDBJ databases">
        <authorList>
            <person name="Kimball J.A."/>
            <person name="Haas M.W."/>
            <person name="Macchietto M."/>
            <person name="Kono T."/>
            <person name="Duquette J."/>
            <person name="Shao M."/>
        </authorList>
    </citation>
    <scope>NUCLEOTIDE SEQUENCE</scope>
    <source>
        <tissue evidence="2">Fresh leaf tissue</tissue>
    </source>
</reference>
<proteinExistence type="predicted"/>
<evidence type="ECO:0000256" key="1">
    <source>
        <dbReference type="SAM" id="MobiDB-lite"/>
    </source>
</evidence>
<dbReference type="EMBL" id="JAAALK010000289">
    <property type="protein sequence ID" value="KAG8049509.1"/>
    <property type="molecule type" value="Genomic_DNA"/>
</dbReference>
<comment type="caution">
    <text evidence="2">The sequence shown here is derived from an EMBL/GenBank/DDBJ whole genome shotgun (WGS) entry which is preliminary data.</text>
</comment>
<dbReference type="AlphaFoldDB" id="A0A8J5S183"/>
<feature type="region of interest" description="Disordered" evidence="1">
    <location>
        <begin position="136"/>
        <end position="222"/>
    </location>
</feature>
<feature type="compositionally biased region" description="Pro residues" evidence="1">
    <location>
        <begin position="174"/>
        <end position="191"/>
    </location>
</feature>
<gene>
    <name evidence="2" type="ORF">GUJ93_ZPchr0009g638</name>
</gene>
<accession>A0A8J5S183</accession>
<feature type="compositionally biased region" description="Pro residues" evidence="1">
    <location>
        <begin position="158"/>
        <end position="167"/>
    </location>
</feature>